<keyword evidence="1" id="KW-0175">Coiled coil</keyword>
<proteinExistence type="predicted"/>
<feature type="compositionally biased region" description="Pro residues" evidence="2">
    <location>
        <begin position="169"/>
        <end position="179"/>
    </location>
</feature>
<evidence type="ECO:0000256" key="2">
    <source>
        <dbReference type="SAM" id="MobiDB-lite"/>
    </source>
</evidence>
<sequence>MVEAYDAARIDFHQMVRRGMVENNMKILELRQENLQLKKDLDAVEAQLHQLKIAQGEVSRPKRRRVCRSQKITARKSTSRPELVRQSLAWTCFVETPRAEPAPVVPQEGEASGVGSSEGALLLTFRPGPSQRSLSLFAGSVWGFQMVTTRRNVNTGEGNQPEGSNPNPQGNPPPPPPPDTNAILTQILAQQANMMNAFLHHLQNHATNKNAHTTPRPQTLQTQPEFTSASSPHYLLSSIQTTPCGMRWNWLHARGEEA</sequence>
<evidence type="ECO:0000313" key="4">
    <source>
        <dbReference type="Proteomes" id="UP000000763"/>
    </source>
</evidence>
<evidence type="ECO:0000313" key="3">
    <source>
        <dbReference type="EMBL" id="CAE05071.2"/>
    </source>
</evidence>
<gene>
    <name evidence="3" type="primary">OSJNBa0094P09.10</name>
</gene>
<dbReference type="AlphaFoldDB" id="Q7XLL7"/>
<name>Q7XLL7_ORYSJ</name>
<feature type="region of interest" description="Disordered" evidence="2">
    <location>
        <begin position="153"/>
        <end position="180"/>
    </location>
</feature>
<organism evidence="3 4">
    <name type="scientific">Oryza sativa subsp. japonica</name>
    <name type="common">Rice</name>
    <dbReference type="NCBI Taxonomy" id="39947"/>
    <lineage>
        <taxon>Eukaryota</taxon>
        <taxon>Viridiplantae</taxon>
        <taxon>Streptophyta</taxon>
        <taxon>Embryophyta</taxon>
        <taxon>Tracheophyta</taxon>
        <taxon>Spermatophyta</taxon>
        <taxon>Magnoliopsida</taxon>
        <taxon>Liliopsida</taxon>
        <taxon>Poales</taxon>
        <taxon>Poaceae</taxon>
        <taxon>BOP clade</taxon>
        <taxon>Oryzoideae</taxon>
        <taxon>Oryzeae</taxon>
        <taxon>Oryzinae</taxon>
        <taxon>Oryza</taxon>
        <taxon>Oryza sativa</taxon>
    </lineage>
</organism>
<dbReference type="Proteomes" id="UP000000763">
    <property type="component" value="Chromosome 4"/>
</dbReference>
<reference evidence="4" key="1">
    <citation type="journal article" date="2005" name="Nature">
        <title>The map-based sequence of the rice genome.</title>
        <authorList>
            <consortium name="International rice genome sequencing project (IRGSP)"/>
            <person name="Matsumoto T."/>
            <person name="Wu J."/>
            <person name="Kanamori H."/>
            <person name="Katayose Y."/>
            <person name="Fujisawa M."/>
            <person name="Namiki N."/>
            <person name="Mizuno H."/>
            <person name="Yamamoto K."/>
            <person name="Antonio B.A."/>
            <person name="Baba T."/>
            <person name="Sakata K."/>
            <person name="Nagamura Y."/>
            <person name="Aoki H."/>
            <person name="Arikawa K."/>
            <person name="Arita K."/>
            <person name="Bito T."/>
            <person name="Chiden Y."/>
            <person name="Fujitsuka N."/>
            <person name="Fukunaka R."/>
            <person name="Hamada M."/>
            <person name="Harada C."/>
            <person name="Hayashi A."/>
            <person name="Hijishita S."/>
            <person name="Honda M."/>
            <person name="Hosokawa S."/>
            <person name="Ichikawa Y."/>
            <person name="Idonuma A."/>
            <person name="Iijima M."/>
            <person name="Ikeda M."/>
            <person name="Ikeno M."/>
            <person name="Ito K."/>
            <person name="Ito S."/>
            <person name="Ito T."/>
            <person name="Ito Y."/>
            <person name="Ito Y."/>
            <person name="Iwabuchi A."/>
            <person name="Kamiya K."/>
            <person name="Karasawa W."/>
            <person name="Kurita K."/>
            <person name="Katagiri S."/>
            <person name="Kikuta A."/>
            <person name="Kobayashi H."/>
            <person name="Kobayashi N."/>
            <person name="Machita K."/>
            <person name="Maehara T."/>
            <person name="Masukawa M."/>
            <person name="Mizubayashi T."/>
            <person name="Mukai Y."/>
            <person name="Nagasaki H."/>
            <person name="Nagata Y."/>
            <person name="Naito S."/>
            <person name="Nakashima M."/>
            <person name="Nakama Y."/>
            <person name="Nakamichi Y."/>
            <person name="Nakamura M."/>
            <person name="Meguro A."/>
            <person name="Negishi M."/>
            <person name="Ohta I."/>
            <person name="Ohta T."/>
            <person name="Okamoto M."/>
            <person name="Ono N."/>
            <person name="Saji S."/>
            <person name="Sakaguchi M."/>
            <person name="Sakai K."/>
            <person name="Shibata M."/>
            <person name="Shimokawa T."/>
            <person name="Song J."/>
            <person name="Takazaki Y."/>
            <person name="Terasawa K."/>
            <person name="Tsugane M."/>
            <person name="Tsuji K."/>
            <person name="Ueda S."/>
            <person name="Waki K."/>
            <person name="Yamagata H."/>
            <person name="Yamamoto M."/>
            <person name="Yamamoto S."/>
            <person name="Yamane H."/>
            <person name="Yoshiki S."/>
            <person name="Yoshihara R."/>
            <person name="Yukawa K."/>
            <person name="Zhong H."/>
            <person name="Yano M."/>
            <person name="Yuan Q."/>
            <person name="Ouyang S."/>
            <person name="Liu J."/>
            <person name="Jones K.M."/>
            <person name="Gansberger K."/>
            <person name="Moffat K."/>
            <person name="Hill J."/>
            <person name="Bera J."/>
            <person name="Fadrosh D."/>
            <person name="Jin S."/>
            <person name="Johri S."/>
            <person name="Kim M."/>
            <person name="Overton L."/>
            <person name="Reardon M."/>
            <person name="Tsitrin T."/>
            <person name="Vuong H."/>
            <person name="Weaver B."/>
            <person name="Ciecko A."/>
            <person name="Tallon L."/>
            <person name="Jackson J."/>
            <person name="Pai G."/>
            <person name="Aken S.V."/>
            <person name="Utterback T."/>
            <person name="Reidmuller S."/>
            <person name="Feldblyum T."/>
            <person name="Hsiao J."/>
            <person name="Zismann V."/>
            <person name="Iobst S."/>
            <person name="de Vazeille A.R."/>
            <person name="Buell C.R."/>
            <person name="Ying K."/>
            <person name="Li Y."/>
            <person name="Lu T."/>
            <person name="Huang Y."/>
            <person name="Zhao Q."/>
            <person name="Feng Q."/>
            <person name="Zhang L."/>
            <person name="Zhu J."/>
            <person name="Weng Q."/>
            <person name="Mu J."/>
            <person name="Lu Y."/>
            <person name="Fan D."/>
            <person name="Liu Y."/>
            <person name="Guan J."/>
            <person name="Zhang Y."/>
            <person name="Yu S."/>
            <person name="Liu X."/>
            <person name="Zhang Y."/>
            <person name="Hong G."/>
            <person name="Han B."/>
            <person name="Choisne N."/>
            <person name="Demange N."/>
            <person name="Orjeda G."/>
            <person name="Samain S."/>
            <person name="Cattolico L."/>
            <person name="Pelletier E."/>
            <person name="Couloux A."/>
            <person name="Segurens B."/>
            <person name="Wincker P."/>
            <person name="D'Hont A."/>
            <person name="Scarpelli C."/>
            <person name="Weissenbach J."/>
            <person name="Salanoubat M."/>
            <person name="Quetier F."/>
            <person name="Yu Y."/>
            <person name="Kim H.R."/>
            <person name="Rambo T."/>
            <person name="Currie J."/>
            <person name="Collura K."/>
            <person name="Luo M."/>
            <person name="Yang T."/>
            <person name="Ammiraju J.S.S."/>
            <person name="Engler F."/>
            <person name="Soderlund C."/>
            <person name="Wing R.A."/>
            <person name="Palmer L.E."/>
            <person name="de la Bastide M."/>
            <person name="Spiegel L."/>
            <person name="Nascimento L."/>
            <person name="Zutavern T."/>
            <person name="O'Shaughnessy A."/>
            <person name="Dike S."/>
            <person name="Dedhia N."/>
            <person name="Preston R."/>
            <person name="Balija V."/>
            <person name="McCombie W.R."/>
            <person name="Chow T."/>
            <person name="Chen H."/>
            <person name="Chung M."/>
            <person name="Chen C."/>
            <person name="Shaw J."/>
            <person name="Wu H."/>
            <person name="Hsiao K."/>
            <person name="Chao Y."/>
            <person name="Chu M."/>
            <person name="Cheng C."/>
            <person name="Hour A."/>
            <person name="Lee P."/>
            <person name="Lin S."/>
            <person name="Lin Y."/>
            <person name="Liou J."/>
            <person name="Liu S."/>
            <person name="Hsing Y."/>
            <person name="Raghuvanshi S."/>
            <person name="Mohanty A."/>
            <person name="Bharti A.K."/>
            <person name="Gaur A."/>
            <person name="Gupta V."/>
            <person name="Kumar D."/>
            <person name="Ravi V."/>
            <person name="Vij S."/>
            <person name="Kapur A."/>
            <person name="Khurana P."/>
            <person name="Khurana P."/>
            <person name="Khurana J.P."/>
            <person name="Tyagi A.K."/>
            <person name="Gaikwad K."/>
            <person name="Singh A."/>
            <person name="Dalal V."/>
            <person name="Srivastava S."/>
            <person name="Dixit A."/>
            <person name="Pal A.K."/>
            <person name="Ghazi I.A."/>
            <person name="Yadav M."/>
            <person name="Pandit A."/>
            <person name="Bhargava A."/>
            <person name="Sureshbabu K."/>
            <person name="Batra K."/>
            <person name="Sharma T.R."/>
            <person name="Mohapatra T."/>
            <person name="Singh N.K."/>
            <person name="Messing J."/>
            <person name="Nelson A.B."/>
            <person name="Fuks G."/>
            <person name="Kavchok S."/>
            <person name="Keizer G."/>
            <person name="Linton E."/>
            <person name="Llaca V."/>
            <person name="Song R."/>
            <person name="Tanyolac B."/>
            <person name="Young S."/>
            <person name="Ho-Il K."/>
            <person name="Hahn J.H."/>
            <person name="Sangsakoo G."/>
            <person name="Vanavichit A."/>
            <person name="de Mattos Luiz.A.T."/>
            <person name="Zimmer P.D."/>
            <person name="Malone G."/>
            <person name="Dellagostin O."/>
            <person name="de Oliveira A.C."/>
            <person name="Bevan M."/>
            <person name="Bancroft I."/>
            <person name="Minx P."/>
            <person name="Cordum H."/>
            <person name="Wilson R."/>
            <person name="Cheng Z."/>
            <person name="Jin W."/>
            <person name="Jiang J."/>
            <person name="Leong S.A."/>
            <person name="Iwama H."/>
            <person name="Gojobori T."/>
            <person name="Itoh T."/>
            <person name="Niimura Y."/>
            <person name="Fujii Y."/>
            <person name="Habara T."/>
            <person name="Sakai H."/>
            <person name="Sato Y."/>
            <person name="Wilson G."/>
            <person name="Kumar K."/>
            <person name="McCouch S."/>
            <person name="Juretic N."/>
            <person name="Hoen D."/>
            <person name="Wright S."/>
            <person name="Bruskiewich R."/>
            <person name="Bureau T."/>
            <person name="Miyao A."/>
            <person name="Hirochika H."/>
            <person name="Nishikawa T."/>
            <person name="Kadowaki K."/>
            <person name="Sugiura M."/>
            <person name="Burr B."/>
            <person name="Sasaki T."/>
        </authorList>
    </citation>
    <scope>NUCLEOTIDE SEQUENCE [LARGE SCALE GENOMIC DNA]</scope>
    <source>
        <strain evidence="4">cv. Nipponbare</strain>
    </source>
</reference>
<reference evidence="4" key="2">
    <citation type="journal article" date="2008" name="Nucleic Acids Res.">
        <title>The rice annotation project database (RAP-DB): 2008 update.</title>
        <authorList>
            <consortium name="The rice annotation project (RAP)"/>
        </authorList>
    </citation>
    <scope>GENOME REANNOTATION</scope>
    <source>
        <strain evidence="4">cv. Nipponbare</strain>
    </source>
</reference>
<feature type="compositionally biased region" description="Low complexity" evidence="2">
    <location>
        <begin position="156"/>
        <end position="168"/>
    </location>
</feature>
<dbReference type="EMBL" id="AL731625">
    <property type="protein sequence ID" value="CAE05071.2"/>
    <property type="molecule type" value="Genomic_DNA"/>
</dbReference>
<dbReference type="iPTMnet" id="Q7XLL7"/>
<accession>Q7XLL7</accession>
<evidence type="ECO:0000256" key="1">
    <source>
        <dbReference type="SAM" id="Coils"/>
    </source>
</evidence>
<feature type="coiled-coil region" evidence="1">
    <location>
        <begin position="27"/>
        <end position="54"/>
    </location>
</feature>
<protein>
    <submittedName>
        <fullName evidence="3">OSJNBa0094P09.10 protein</fullName>
    </submittedName>
</protein>